<organism evidence="1 2">
    <name type="scientific">Aspergillus phoenicis ATCC 13157</name>
    <dbReference type="NCBI Taxonomy" id="1353007"/>
    <lineage>
        <taxon>Eukaryota</taxon>
        <taxon>Fungi</taxon>
        <taxon>Dikarya</taxon>
        <taxon>Ascomycota</taxon>
        <taxon>Pezizomycotina</taxon>
        <taxon>Eurotiomycetes</taxon>
        <taxon>Eurotiomycetidae</taxon>
        <taxon>Eurotiales</taxon>
        <taxon>Aspergillaceae</taxon>
        <taxon>Aspergillus</taxon>
    </lineage>
</organism>
<dbReference type="AlphaFoldDB" id="A0A370PK29"/>
<evidence type="ECO:0000313" key="1">
    <source>
        <dbReference type="EMBL" id="RDK42541.1"/>
    </source>
</evidence>
<dbReference type="EMBL" id="KZ851853">
    <property type="protein sequence ID" value="RDK42541.1"/>
    <property type="molecule type" value="Genomic_DNA"/>
</dbReference>
<proteinExistence type="predicted"/>
<sequence>MPQRSLSMLSTASRVRRGLDNLFGRDTEYGKCVPVDGHMDLHNLKSVEHVVRFDFEHLNDLKPYNSTISPPDLFRPILLRPMESNQLQKSYTTKRLFANIDQFIGKVSPRTRCSQISSLIHVHATLPFLWKSISHVLTARDVIGGMFLEL</sequence>
<keyword evidence="2" id="KW-1185">Reference proteome</keyword>
<evidence type="ECO:0000313" key="2">
    <source>
        <dbReference type="Proteomes" id="UP000254937"/>
    </source>
</evidence>
<protein>
    <submittedName>
        <fullName evidence="1">Uncharacterized protein</fullName>
    </submittedName>
</protein>
<gene>
    <name evidence="1" type="ORF">M752DRAFT_266339</name>
</gene>
<accession>A0A370PK29</accession>
<reference evidence="1 2" key="1">
    <citation type="submission" date="2018-07" db="EMBL/GenBank/DDBJ databases">
        <title>Section-level genome sequencing of Aspergillus section Nigri to investigate inter- and intra-species variation.</title>
        <authorList>
            <consortium name="DOE Joint Genome Institute"/>
            <person name="Vesth T.C."/>
            <person name="Nybo J.L."/>
            <person name="Theobald S."/>
            <person name="Frisvad J.C."/>
            <person name="Larsen T.O."/>
            <person name="Nielsen K.F."/>
            <person name="Hoof J.B."/>
            <person name="Brandl J."/>
            <person name="Salamov A."/>
            <person name="Riley R."/>
            <person name="Gladden J.M."/>
            <person name="Phatale P."/>
            <person name="Nielsen M.T."/>
            <person name="Lyhne E.K."/>
            <person name="Kogle M.E."/>
            <person name="Strasser K."/>
            <person name="McDonnell E."/>
            <person name="Barry K."/>
            <person name="Clum A."/>
            <person name="Chen C."/>
            <person name="Nolan M."/>
            <person name="Sandor L."/>
            <person name="Kuo A."/>
            <person name="Lipzen A."/>
            <person name="Hainaut M."/>
            <person name="Drula E."/>
            <person name="Tsang A."/>
            <person name="Magnuson J.K."/>
            <person name="Henrissat B."/>
            <person name="Wiebenga A."/>
            <person name="Simmons B.A."/>
            <person name="Makela M.R."/>
            <person name="De vries R.P."/>
            <person name="Grigoriev I.V."/>
            <person name="Mortensen U.H."/>
            <person name="Baker S.E."/>
            <person name="Andersen M.R."/>
        </authorList>
    </citation>
    <scope>NUCLEOTIDE SEQUENCE [LARGE SCALE GENOMIC DNA]</scope>
    <source>
        <strain evidence="1 2">ATCC 13157</strain>
    </source>
</reference>
<name>A0A370PK29_ASPPH</name>
<dbReference type="Proteomes" id="UP000254937">
    <property type="component" value="Unassembled WGS sequence"/>
</dbReference>